<dbReference type="AlphaFoldDB" id="A0A7T1WSW0"/>
<feature type="domain" description="Putative T7SS secretion signal" evidence="2">
    <location>
        <begin position="4"/>
        <end position="121"/>
    </location>
</feature>
<dbReference type="Proteomes" id="UP000595046">
    <property type="component" value="Chromosome"/>
</dbReference>
<dbReference type="KEGG" id="sbat:G4Z16_17955"/>
<evidence type="ECO:0000313" key="4">
    <source>
        <dbReference type="Proteomes" id="UP000595046"/>
    </source>
</evidence>
<reference evidence="4" key="1">
    <citation type="submission" date="2020-02" db="EMBL/GenBank/DDBJ databases">
        <title>Streptomyces sp. ASO4wet.</title>
        <authorList>
            <person name="Risdian C."/>
            <person name="Landwehr W."/>
            <person name="Schupp P."/>
            <person name="Wink J."/>
        </authorList>
    </citation>
    <scope>NUCLEOTIDE SEQUENCE [LARGE SCALE GENOMIC DNA]</scope>
    <source>
        <strain evidence="4">ASO4wet</strain>
    </source>
</reference>
<gene>
    <name evidence="3" type="ORF">G4Z16_17955</name>
</gene>
<name>A0A7T1WSW0_9ACTN</name>
<dbReference type="InterPro" id="IPR049082">
    <property type="entry name" value="T7SS_signal"/>
</dbReference>
<dbReference type="RefSeq" id="WP_197351770.1">
    <property type="nucleotide sequence ID" value="NZ_CP048882.1"/>
</dbReference>
<dbReference type="Pfam" id="PF21725">
    <property type="entry name" value="T7SS_signal"/>
    <property type="match status" value="1"/>
</dbReference>
<dbReference type="InterPro" id="IPR036689">
    <property type="entry name" value="ESAT-6-like_sf"/>
</dbReference>
<evidence type="ECO:0000259" key="2">
    <source>
        <dbReference type="Pfam" id="PF21725"/>
    </source>
</evidence>
<dbReference type="SUPFAM" id="SSF140453">
    <property type="entry name" value="EsxAB dimer-like"/>
    <property type="match status" value="1"/>
</dbReference>
<keyword evidence="4" id="KW-1185">Reference proteome</keyword>
<feature type="region of interest" description="Disordered" evidence="1">
    <location>
        <begin position="1"/>
        <end position="29"/>
    </location>
</feature>
<dbReference type="EMBL" id="CP048882">
    <property type="protein sequence ID" value="QPP07976.1"/>
    <property type="molecule type" value="Genomic_DNA"/>
</dbReference>
<sequence>MAAQLGETRDPRELIPGNPEDLTGRADKLRARSKTLEGIGDDLGAIRVPSWEGKASDAFWKDFSPQKARWHRGSDSMAEAEKALRDYARTLSWAQSQAERAIRQHDSGDEAGAETTLNSARTQLETAGNTAAKKFEAQGGKADGAPDWLFFSAEAAESDVGKMSMANTPREFTDRMNPLTSPRAWGDYKNLTPEQREALREGTSGKGPGIVVMGPSVSGSASVWGAEAQGRSDFAGGEVSGKAGVNLLGVEGRAGVGLQDGNATASASGKAYLAQASAEGKYTAGYFEASGKASAFAGAQAEAKGSVGMDGVHGQAGAFAGAKAEAEGHASVAGVGVGGTAEGWAGVGAEAKFDAGFKDDGTFVIGGEAGVGLGLGGKLGGQIEIDPGKVTDAAGDAADAVGDWGSSAKDTVGGWFD</sequence>
<evidence type="ECO:0000256" key="1">
    <source>
        <dbReference type="SAM" id="MobiDB-lite"/>
    </source>
</evidence>
<organism evidence="3 4">
    <name type="scientific">Streptomyces bathyalis</name>
    <dbReference type="NCBI Taxonomy" id="2710756"/>
    <lineage>
        <taxon>Bacteria</taxon>
        <taxon>Bacillati</taxon>
        <taxon>Actinomycetota</taxon>
        <taxon>Actinomycetes</taxon>
        <taxon>Kitasatosporales</taxon>
        <taxon>Streptomycetaceae</taxon>
        <taxon>Streptomyces</taxon>
    </lineage>
</organism>
<protein>
    <recommendedName>
        <fullName evidence="2">Putative T7SS secretion signal domain-containing protein</fullName>
    </recommendedName>
</protein>
<accession>A0A7T1WSW0</accession>
<evidence type="ECO:0000313" key="3">
    <source>
        <dbReference type="EMBL" id="QPP07976.1"/>
    </source>
</evidence>
<proteinExistence type="predicted"/>